<dbReference type="EMBL" id="JABACJ020000020">
    <property type="protein sequence ID" value="MBU3877576.1"/>
    <property type="molecule type" value="Genomic_DNA"/>
</dbReference>
<evidence type="ECO:0000256" key="6">
    <source>
        <dbReference type="PIRNR" id="PIRNR018968"/>
    </source>
</evidence>
<comment type="similarity">
    <text evidence="6">Belongs to the ABC-4 integral membrane protein family.</text>
</comment>
<organism evidence="8 9">
    <name type="scientific">Faecalicatena faecalis</name>
    <dbReference type="NCBI Taxonomy" id="2726362"/>
    <lineage>
        <taxon>Bacteria</taxon>
        <taxon>Bacillati</taxon>
        <taxon>Bacillota</taxon>
        <taxon>Clostridia</taxon>
        <taxon>Lachnospirales</taxon>
        <taxon>Lachnospiraceae</taxon>
        <taxon>Faecalicatena</taxon>
    </lineage>
</organism>
<evidence type="ECO:0000259" key="7">
    <source>
        <dbReference type="Pfam" id="PF02687"/>
    </source>
</evidence>
<evidence type="ECO:0000256" key="2">
    <source>
        <dbReference type="ARBA" id="ARBA00022475"/>
    </source>
</evidence>
<gene>
    <name evidence="8" type="ORF">HGO97_017370</name>
</gene>
<keyword evidence="9" id="KW-1185">Reference proteome</keyword>
<dbReference type="Proteomes" id="UP000723714">
    <property type="component" value="Unassembled WGS sequence"/>
</dbReference>
<evidence type="ECO:0000256" key="5">
    <source>
        <dbReference type="ARBA" id="ARBA00023136"/>
    </source>
</evidence>
<evidence type="ECO:0000313" key="9">
    <source>
        <dbReference type="Proteomes" id="UP000723714"/>
    </source>
</evidence>
<keyword evidence="2 6" id="KW-1003">Cell membrane</keyword>
<evidence type="ECO:0000256" key="4">
    <source>
        <dbReference type="ARBA" id="ARBA00022989"/>
    </source>
</evidence>
<keyword evidence="4 6" id="KW-1133">Transmembrane helix</keyword>
<comment type="caution">
    <text evidence="8">The sequence shown here is derived from an EMBL/GenBank/DDBJ whole genome shotgun (WGS) entry which is preliminary data.</text>
</comment>
<protein>
    <submittedName>
        <fullName evidence="8">ABC transporter permease</fullName>
    </submittedName>
</protein>
<evidence type="ECO:0000313" key="8">
    <source>
        <dbReference type="EMBL" id="MBU3877576.1"/>
    </source>
</evidence>
<feature type="transmembrane region" description="Helical" evidence="6">
    <location>
        <begin position="609"/>
        <end position="631"/>
    </location>
</feature>
<dbReference type="InterPro" id="IPR003838">
    <property type="entry name" value="ABC3_permease_C"/>
</dbReference>
<keyword evidence="5 6" id="KW-0472">Membrane</keyword>
<reference evidence="8 9" key="1">
    <citation type="submission" date="2021-06" db="EMBL/GenBank/DDBJ databases">
        <title>Faecalicatena sp. nov. isolated from porcine feces.</title>
        <authorList>
            <person name="Oh B.S."/>
            <person name="Lee J.H."/>
        </authorList>
    </citation>
    <scope>NUCLEOTIDE SEQUENCE [LARGE SCALE GENOMIC DNA]</scope>
    <source>
        <strain evidence="8 9">AGMB00832</strain>
    </source>
</reference>
<feature type="transmembrane region" description="Helical" evidence="6">
    <location>
        <begin position="27"/>
        <end position="45"/>
    </location>
</feature>
<proteinExistence type="inferred from homology"/>
<comment type="subcellular location">
    <subcellularLocation>
        <location evidence="1 6">Cell membrane</location>
        <topology evidence="1 6">Multi-pass membrane protein</topology>
    </subcellularLocation>
</comment>
<keyword evidence="3 6" id="KW-0812">Transmembrane</keyword>
<evidence type="ECO:0000256" key="3">
    <source>
        <dbReference type="ARBA" id="ARBA00022692"/>
    </source>
</evidence>
<feature type="transmembrane region" description="Helical" evidence="6">
    <location>
        <begin position="643"/>
        <end position="664"/>
    </location>
</feature>
<dbReference type="InterPro" id="IPR027022">
    <property type="entry name" value="ABC_permease_BceB-typ"/>
</dbReference>
<dbReference type="PIRSF" id="PIRSF018968">
    <property type="entry name" value="ABC_permease_BceB"/>
    <property type="match status" value="1"/>
</dbReference>
<feature type="transmembrane region" description="Helical" evidence="6">
    <location>
        <begin position="214"/>
        <end position="235"/>
    </location>
</feature>
<feature type="transmembrane region" description="Helical" evidence="6">
    <location>
        <begin position="65"/>
        <end position="88"/>
    </location>
</feature>
<keyword evidence="6" id="KW-0813">Transport</keyword>
<name>A0ABS6D7R9_9FIRM</name>
<accession>A0ABS6D7R9</accession>
<feature type="transmembrane region" description="Helical" evidence="6">
    <location>
        <begin position="298"/>
        <end position="320"/>
    </location>
</feature>
<feature type="transmembrane region" description="Helical" evidence="6">
    <location>
        <begin position="160"/>
        <end position="184"/>
    </location>
</feature>
<dbReference type="PANTHER" id="PTHR46795">
    <property type="entry name" value="ABC TRANSPORTER PERMEASE-RELATED-RELATED"/>
    <property type="match status" value="1"/>
</dbReference>
<dbReference type="Pfam" id="PF02687">
    <property type="entry name" value="FtsX"/>
    <property type="match status" value="1"/>
</dbReference>
<feature type="domain" description="ABC3 transporter permease C-terminal" evidence="7">
    <location>
        <begin position="73"/>
        <end position="192"/>
    </location>
</feature>
<dbReference type="RefSeq" id="WP_216244202.1">
    <property type="nucleotide sequence ID" value="NZ_JABACJ020000020.1"/>
</dbReference>
<feature type="transmembrane region" description="Helical" evidence="6">
    <location>
        <begin position="247"/>
        <end position="270"/>
    </location>
</feature>
<dbReference type="PANTHER" id="PTHR46795:SF3">
    <property type="entry name" value="ABC TRANSPORTER PERMEASE"/>
    <property type="match status" value="1"/>
</dbReference>
<dbReference type="InterPro" id="IPR052536">
    <property type="entry name" value="ABC-4_Integral_Memb_Prot"/>
</dbReference>
<sequence>MLFKRRISKKVFRQLASKNVRKSAKDYFIYFFTLTFAVCLFYTFNSIGAQFAAFDIPDTLNYLSAAQGAMAGVSVLVCAIIGFLVVYANRFLMKRRKKEFGIYSILGMERRDISRILMKETVLIGGFSLIAGLVLGVLASQGLTMITSKIAGVGLASYSFIFSPGAMAASVIFFGLIFLFVHIFNVREMKKMKLIDLLYADRKNEEIPEEKKSALLKGILSIMFIIGGYLLIHFLSDRDLFKILGAGSTMIGIGTILLFFSIAGVLIKFLKNRKKFYYKGLNLFVVNQLGSRMKSTGFSVAVVCILMYLSVSIMGIGMGLGQSSMSLIGKTAPYDLSVEYYFDGKGGNDAAVEQSGIKNELEAKNAKLSSYIGESEEINFYVSENLNMQELFGKSAQGNQKMQKLYKTGNVWYVGLDEYNKLRTFQGKDAISLGDDEYAITYNEPEAKAVLVKFEEQGDTTLSIGNSNLNMKEGGIYSATLYNMNVLSDIATIVVPQKVTEGQKPYMRIMDANYEGNASDAYHALLDDMLKVKGFDYSSQKDIQIQIMSDKLMATYIGGYLGITFLVTAGAVLALQQLTQSADNKKRYNLLYKMGAGEKAMKKSLMTQMLFYFGLPFLVAAIHSGFIMAGVYRTIPYLTGADIARNILLASGLAVVLYGIYFITTYSGSKRILKL</sequence>
<evidence type="ECO:0000256" key="1">
    <source>
        <dbReference type="ARBA" id="ARBA00004651"/>
    </source>
</evidence>
<feature type="transmembrane region" description="Helical" evidence="6">
    <location>
        <begin position="553"/>
        <end position="575"/>
    </location>
</feature>
<feature type="transmembrane region" description="Helical" evidence="6">
    <location>
        <begin position="121"/>
        <end position="140"/>
    </location>
</feature>